<dbReference type="InterPro" id="IPR029058">
    <property type="entry name" value="AB_hydrolase_fold"/>
</dbReference>
<evidence type="ECO:0000259" key="1">
    <source>
        <dbReference type="Pfam" id="PF00561"/>
    </source>
</evidence>
<dbReference type="Pfam" id="PF00561">
    <property type="entry name" value="Abhydrolase_1"/>
    <property type="match status" value="1"/>
</dbReference>
<evidence type="ECO:0000313" key="3">
    <source>
        <dbReference type="Proteomes" id="UP000182114"/>
    </source>
</evidence>
<evidence type="ECO:0000313" key="2">
    <source>
        <dbReference type="EMBL" id="SDF35814.1"/>
    </source>
</evidence>
<dbReference type="Proteomes" id="UP000182114">
    <property type="component" value="Unassembled WGS sequence"/>
</dbReference>
<dbReference type="PANTHER" id="PTHR43689:SF8">
    <property type="entry name" value="ALPHA_BETA-HYDROLASES SUPERFAMILY PROTEIN"/>
    <property type="match status" value="1"/>
</dbReference>
<feature type="domain" description="AB hydrolase-1" evidence="1">
    <location>
        <begin position="41"/>
        <end position="142"/>
    </location>
</feature>
<dbReference type="AlphaFoldDB" id="A0A1G7KFN3"/>
<dbReference type="EMBL" id="FNBD01000012">
    <property type="protein sequence ID" value="SDF35814.1"/>
    <property type="molecule type" value="Genomic_DNA"/>
</dbReference>
<organism evidence="2 3">
    <name type="scientific">Cellulophaga baltica</name>
    <dbReference type="NCBI Taxonomy" id="76594"/>
    <lineage>
        <taxon>Bacteria</taxon>
        <taxon>Pseudomonadati</taxon>
        <taxon>Bacteroidota</taxon>
        <taxon>Flavobacteriia</taxon>
        <taxon>Flavobacteriales</taxon>
        <taxon>Flavobacteriaceae</taxon>
        <taxon>Cellulophaga</taxon>
    </lineage>
</organism>
<dbReference type="Gene3D" id="3.40.50.1820">
    <property type="entry name" value="alpha/beta hydrolase"/>
    <property type="match status" value="1"/>
</dbReference>
<dbReference type="InterPro" id="IPR000073">
    <property type="entry name" value="AB_hydrolase_1"/>
</dbReference>
<dbReference type="PANTHER" id="PTHR43689">
    <property type="entry name" value="HYDROLASE"/>
    <property type="match status" value="1"/>
</dbReference>
<sequence>MRCILILFFMQISFGVEAQKEFFTSFDGIEITYTDEGKGKAVVLVHGFINDGSSWNATVLKKELLQKGYRVIVPDLRGNGSSGKPQEEKFYTDDAEVRDLQGLASYLKLKKFIVVGYSRGSIITAKWLTLDRRIKKSVLGGMGLDFTNPEWNRRILFANAFAEGAELTEETKGAVAYAISVQADLKALHYLQKHQPVTSVFELGQIKSKVLIVAGDEDLENGNPEALHSAIPKSEFVLLKGNHNDVYKTDSFSKAIISFLK</sequence>
<name>A0A1G7KFN3_9FLAO</name>
<dbReference type="SUPFAM" id="SSF53474">
    <property type="entry name" value="alpha/beta-Hydrolases"/>
    <property type="match status" value="1"/>
</dbReference>
<proteinExistence type="predicted"/>
<reference evidence="3" key="1">
    <citation type="submission" date="2016-10" db="EMBL/GenBank/DDBJ databases">
        <authorList>
            <person name="Varghese N."/>
            <person name="Submissions S."/>
        </authorList>
    </citation>
    <scope>NUCLEOTIDE SEQUENCE [LARGE SCALE GENOMIC DNA]</scope>
    <source>
        <strain evidence="3">DSM 24729</strain>
    </source>
</reference>
<protein>
    <submittedName>
        <fullName evidence="2">Pimeloyl-ACP methyl ester carboxylesterase</fullName>
    </submittedName>
</protein>
<accession>A0A1G7KFN3</accession>
<gene>
    <name evidence="2" type="ORF">SAMN04487992_11293</name>
</gene>
<keyword evidence="3" id="KW-1185">Reference proteome</keyword>